<dbReference type="PANTHER" id="PTHR47457">
    <property type="entry name" value="OS05G0345500 PROTEIN"/>
    <property type="match status" value="1"/>
</dbReference>
<evidence type="ECO:0000256" key="2">
    <source>
        <dbReference type="SAM" id="MobiDB-lite"/>
    </source>
</evidence>
<keyword evidence="1" id="KW-0175">Coiled coil</keyword>
<dbReference type="SUPFAM" id="SSF47986">
    <property type="entry name" value="DEATH domain"/>
    <property type="match status" value="1"/>
</dbReference>
<dbReference type="Proteomes" id="UP001163046">
    <property type="component" value="Unassembled WGS sequence"/>
</dbReference>
<feature type="compositionally biased region" description="Polar residues" evidence="2">
    <location>
        <begin position="109"/>
        <end position="126"/>
    </location>
</feature>
<gene>
    <name evidence="3" type="ORF">OS493_011397</name>
</gene>
<reference evidence="3" key="1">
    <citation type="submission" date="2023-01" db="EMBL/GenBank/DDBJ databases">
        <title>Genome assembly of the deep-sea coral Lophelia pertusa.</title>
        <authorList>
            <person name="Herrera S."/>
            <person name="Cordes E."/>
        </authorList>
    </citation>
    <scope>NUCLEOTIDE SEQUENCE</scope>
    <source>
        <strain evidence="3">USNM1676648</strain>
        <tissue evidence="3">Polyp</tissue>
    </source>
</reference>
<accession>A0A9W9YQB2</accession>
<keyword evidence="4" id="KW-1185">Reference proteome</keyword>
<dbReference type="PANTHER" id="PTHR47457:SF1">
    <property type="entry name" value="BTB DOMAIN-CONTAINING PROTEIN-RELATED"/>
    <property type="match status" value="1"/>
</dbReference>
<feature type="coiled-coil region" evidence="1">
    <location>
        <begin position="200"/>
        <end position="254"/>
    </location>
</feature>
<evidence type="ECO:0000256" key="1">
    <source>
        <dbReference type="SAM" id="Coils"/>
    </source>
</evidence>
<comment type="caution">
    <text evidence="3">The sequence shown here is derived from an EMBL/GenBank/DDBJ whole genome shotgun (WGS) entry which is preliminary data.</text>
</comment>
<evidence type="ECO:0000313" key="3">
    <source>
        <dbReference type="EMBL" id="KAJ7363122.1"/>
    </source>
</evidence>
<organism evidence="3 4">
    <name type="scientific">Desmophyllum pertusum</name>
    <dbReference type="NCBI Taxonomy" id="174260"/>
    <lineage>
        <taxon>Eukaryota</taxon>
        <taxon>Metazoa</taxon>
        <taxon>Cnidaria</taxon>
        <taxon>Anthozoa</taxon>
        <taxon>Hexacorallia</taxon>
        <taxon>Scleractinia</taxon>
        <taxon>Caryophylliina</taxon>
        <taxon>Caryophylliidae</taxon>
        <taxon>Desmophyllum</taxon>
    </lineage>
</organism>
<feature type="region of interest" description="Disordered" evidence="2">
    <location>
        <begin position="279"/>
        <end position="302"/>
    </location>
</feature>
<feature type="region of interest" description="Disordered" evidence="2">
    <location>
        <begin position="106"/>
        <end position="126"/>
    </location>
</feature>
<dbReference type="CDD" id="cd01671">
    <property type="entry name" value="CARD"/>
    <property type="match status" value="1"/>
</dbReference>
<dbReference type="OrthoDB" id="10266865at2759"/>
<dbReference type="EMBL" id="MU827306">
    <property type="protein sequence ID" value="KAJ7363122.1"/>
    <property type="molecule type" value="Genomic_DNA"/>
</dbReference>
<protein>
    <submittedName>
        <fullName evidence="3">Uncharacterized protein</fullName>
    </submittedName>
</protein>
<name>A0A9W9YQB2_9CNID</name>
<sequence length="525" mass="61122">MDEIHQQILQEHWSTLKEKLEPLSVLKHLTVRGVLDQVDQQNIENTVEPLLMSEELLQILCDKENKSNAFDEFLNALEKVALEKEQPCLSCLLRRADVRHRPRGYALEQENNGTQEQSRNQNKNSQSLKDDYEINNNAAGFHYDTISFSGSVYNVTIIANMQGDVQTFRNKFNRSRQRFEELDKRINPKISSHRKARVVSSRVKDELEEVEQQFQEIEEESTKSVSPEQVKQEAADLRRKVRKLEEKMELIIERDLNELREYVQQDEQINLEKSKSIHMDNSRDKQHSSMATTSTAKGRRARCSVNEATIRLPEIKTVQRRDDKRRETPYKRTFSYKRDFDKKGGVIYYLGKLHVPPPGRGWNNPAGAAVASKTGMKVQRTPGGSGKVEQLLEYFKPEPSCTGIGKNVNSWWGVDFGENYILLLKYYTLRHGTTDGQFVLSNWRIEGKLDGPLDSNDDWMMLKEHTNEIWDDSHGTWHIEDVNLVNRPFRYFRIAQLNKSRKNGNISFDRIYLSGMELYGDLYEK</sequence>
<proteinExistence type="predicted"/>
<evidence type="ECO:0000313" key="4">
    <source>
        <dbReference type="Proteomes" id="UP001163046"/>
    </source>
</evidence>
<dbReference type="SUPFAM" id="SSF49785">
    <property type="entry name" value="Galactose-binding domain-like"/>
    <property type="match status" value="1"/>
</dbReference>
<dbReference type="InterPro" id="IPR008979">
    <property type="entry name" value="Galactose-bd-like_sf"/>
</dbReference>
<dbReference type="Gene3D" id="2.60.120.260">
    <property type="entry name" value="Galactose-binding domain-like"/>
    <property type="match status" value="1"/>
</dbReference>
<dbReference type="AlphaFoldDB" id="A0A9W9YQB2"/>
<dbReference type="InterPro" id="IPR011029">
    <property type="entry name" value="DEATH-like_dom_sf"/>
</dbReference>
<dbReference type="Gene3D" id="1.10.533.10">
    <property type="entry name" value="Death Domain, Fas"/>
    <property type="match status" value="1"/>
</dbReference>